<accession>A0AC59ZSZ9</accession>
<dbReference type="EMBL" id="OX596088">
    <property type="protein sequence ID" value="CAN0505086.1"/>
    <property type="molecule type" value="Genomic_DNA"/>
</dbReference>
<sequence>MGFDSERDFAPPTVLLGLLLCPCTWDISSKSLQHRCSCWSSAYRLAEASLPMDMGYLLTVAPAPSSRRGVSSSQEVDNWDIQGQGDLLNIPLRFEKSCHLNLPRR</sequence>
<organism evidence="1 2">
    <name type="scientific">Rangifer tarandus platyrhynchus</name>
    <name type="common">Svalbard reindeer</name>
    <dbReference type="NCBI Taxonomy" id="3082113"/>
    <lineage>
        <taxon>Eukaryota</taxon>
        <taxon>Metazoa</taxon>
        <taxon>Chordata</taxon>
        <taxon>Craniata</taxon>
        <taxon>Vertebrata</taxon>
        <taxon>Euteleostomi</taxon>
        <taxon>Mammalia</taxon>
        <taxon>Eutheria</taxon>
        <taxon>Laurasiatheria</taxon>
        <taxon>Artiodactyla</taxon>
        <taxon>Ruminantia</taxon>
        <taxon>Pecora</taxon>
        <taxon>Cervidae</taxon>
        <taxon>Odocoileinae</taxon>
        <taxon>Rangifer</taxon>
    </lineage>
</organism>
<name>A0AC59ZSZ9_RANTA</name>
<reference evidence="1" key="1">
    <citation type="submission" date="2023-05" db="EMBL/GenBank/DDBJ databases">
        <authorList>
            <consortium name="ELIXIR-Norway"/>
        </authorList>
    </citation>
    <scope>NUCLEOTIDE SEQUENCE</scope>
</reference>
<gene>
    <name evidence="1" type="ORF">MRATA1EN22A_LOCUS22510</name>
</gene>
<reference evidence="1" key="2">
    <citation type="submission" date="2025-03" db="EMBL/GenBank/DDBJ databases">
        <authorList>
            <consortium name="ELIXIR-Norway"/>
            <consortium name="Elixir Norway"/>
        </authorList>
    </citation>
    <scope>NUCLEOTIDE SEQUENCE</scope>
</reference>
<evidence type="ECO:0000313" key="1">
    <source>
        <dbReference type="EMBL" id="CAN0505086.1"/>
    </source>
</evidence>
<proteinExistence type="predicted"/>
<evidence type="ECO:0000313" key="2">
    <source>
        <dbReference type="Proteomes" id="UP001162501"/>
    </source>
</evidence>
<dbReference type="Proteomes" id="UP001162501">
    <property type="component" value="Chromosome 4"/>
</dbReference>
<protein>
    <submittedName>
        <fullName evidence="1">Uncharacterized protein</fullName>
    </submittedName>
</protein>